<gene>
    <name evidence="1" type="ORF">D0817_24270</name>
</gene>
<protein>
    <submittedName>
        <fullName evidence="1">Uncharacterized protein</fullName>
    </submittedName>
</protein>
<comment type="caution">
    <text evidence="1">The sequence shown here is derived from an EMBL/GenBank/DDBJ whole genome shotgun (WGS) entry which is preliminary data.</text>
</comment>
<organism evidence="1 2">
    <name type="scientific">Flavobacterium cupreum</name>
    <dbReference type="NCBI Taxonomy" id="2133766"/>
    <lineage>
        <taxon>Bacteria</taxon>
        <taxon>Pseudomonadati</taxon>
        <taxon>Bacteroidota</taxon>
        <taxon>Flavobacteriia</taxon>
        <taxon>Flavobacteriales</taxon>
        <taxon>Flavobacteriaceae</taxon>
        <taxon>Flavobacterium</taxon>
    </lineage>
</organism>
<keyword evidence="2" id="KW-1185">Reference proteome</keyword>
<dbReference type="EMBL" id="QWDM01000026">
    <property type="protein sequence ID" value="RUT67857.1"/>
    <property type="molecule type" value="Genomic_DNA"/>
</dbReference>
<dbReference type="AlphaFoldDB" id="A0A434A0K2"/>
<reference evidence="2" key="1">
    <citation type="journal article" date="2019" name="Syst. Appl. Microbiol.">
        <title>Flavobacterium circumlabens sp. nov. and Flavobacterium cupreum sp. nov., two psychrotrophic species isolated from Antarctic environmental samples.</title>
        <authorList>
            <person name="Kralova S."/>
            <person name="Busse H.-J."/>
            <person name="Svec P."/>
            <person name="Maslanova I."/>
            <person name="Stankova E."/>
            <person name="Bartak M."/>
            <person name="Sedlacek I."/>
        </authorList>
    </citation>
    <scope>NUCLEOTIDE SEQUENCE [LARGE SCALE GENOMIC DNA]</scope>
    <source>
        <strain evidence="2">CCM 8825</strain>
    </source>
</reference>
<accession>A0A434A0K2</accession>
<name>A0A434A0K2_9FLAO</name>
<proteinExistence type="predicted"/>
<sequence>MNTEKIFDENGQGFIRAFYSDKIERVNPIEFYKTAELKHSATLIKDILFLKNPLLTSFLDSEYFERKAKEMLVGYCEKCLNTEIHQNFIELLNTTRKKDQIRLLKKMTLNPDELMSLIFRSYNEFGYLYSKYHFKNLPNGFEQKILPKIFRLDENDNIIKTGDTDLTDGELKHIIENRKVIVSHFFEKQDVWHCFFSTYKSMGGKENWKDGQPHFHYISSGFGISKDDFIESMRTGNYKSTSIHIDLLEYGEQPKK</sequence>
<dbReference type="OrthoDB" id="982202at2"/>
<evidence type="ECO:0000313" key="1">
    <source>
        <dbReference type="EMBL" id="RUT67857.1"/>
    </source>
</evidence>
<dbReference type="Proteomes" id="UP000288102">
    <property type="component" value="Unassembled WGS sequence"/>
</dbReference>
<evidence type="ECO:0000313" key="2">
    <source>
        <dbReference type="Proteomes" id="UP000288102"/>
    </source>
</evidence>
<dbReference type="RefSeq" id="WP_127340863.1">
    <property type="nucleotide sequence ID" value="NZ_QWDM01000026.1"/>
</dbReference>